<feature type="chain" id="PRO_5043919117" description="Glycine zipper family protein" evidence="3">
    <location>
        <begin position="25"/>
        <end position="204"/>
    </location>
</feature>
<dbReference type="AlphaFoldDB" id="A0AAU7XA09"/>
<evidence type="ECO:0000256" key="1">
    <source>
        <dbReference type="SAM" id="MobiDB-lite"/>
    </source>
</evidence>
<dbReference type="KEGG" id="mflg:ABS361_00820"/>
<feature type="transmembrane region" description="Helical" evidence="2">
    <location>
        <begin position="133"/>
        <end position="153"/>
    </location>
</feature>
<feature type="region of interest" description="Disordered" evidence="1">
    <location>
        <begin position="183"/>
        <end position="204"/>
    </location>
</feature>
<name>A0AAU7XA09_9HYPH</name>
<feature type="signal peptide" evidence="3">
    <location>
        <begin position="1"/>
        <end position="24"/>
    </location>
</feature>
<feature type="transmembrane region" description="Helical" evidence="2">
    <location>
        <begin position="159"/>
        <end position="177"/>
    </location>
</feature>
<gene>
    <name evidence="4" type="ORF">ABS361_00820</name>
</gene>
<organism evidence="4">
    <name type="scientific">Methyloraptor flagellatus</name>
    <dbReference type="NCBI Taxonomy" id="3162530"/>
    <lineage>
        <taxon>Bacteria</taxon>
        <taxon>Pseudomonadati</taxon>
        <taxon>Pseudomonadota</taxon>
        <taxon>Alphaproteobacteria</taxon>
        <taxon>Hyphomicrobiales</taxon>
        <taxon>Ancalomicrobiaceae</taxon>
        <taxon>Methyloraptor</taxon>
    </lineage>
</organism>
<evidence type="ECO:0008006" key="5">
    <source>
        <dbReference type="Google" id="ProtNLM"/>
    </source>
</evidence>
<accession>A0AAU7XA09</accession>
<feature type="compositionally biased region" description="Gly residues" evidence="1">
    <location>
        <begin position="184"/>
        <end position="204"/>
    </location>
</feature>
<proteinExistence type="predicted"/>
<evidence type="ECO:0000256" key="2">
    <source>
        <dbReference type="SAM" id="Phobius"/>
    </source>
</evidence>
<dbReference type="EMBL" id="CP158568">
    <property type="protein sequence ID" value="XBY44881.1"/>
    <property type="molecule type" value="Genomic_DNA"/>
</dbReference>
<keyword evidence="2" id="KW-0812">Transmembrane</keyword>
<sequence>MSPVVRAFCLTLLLFLGSASWQFAAAATPSRLISVADAGTVGSDALPETNIAAAAKQAGQPDPGAAKPPPAADLDLERLKYEYDIQVRKLTYEASQDKFRLASYLTILVVVFGIVTFLIIWASTRGTASSDQFLRSSIIILIIVSSLILIVAGYSNEQIAPAFGLFGTIVGYMLGRLNQSTDTGGRGGGDAGAGAGQGGGPGGG</sequence>
<reference evidence="4" key="1">
    <citation type="submission" date="2024-06" db="EMBL/GenBank/DDBJ databases">
        <title>Methylostella associata gen. nov., sp. nov., a novel Ancalomicrobiaceae-affiliated facultatively methylotrophic bacteria that feed on methanotrophs of the genus Methylococcus.</title>
        <authorList>
            <person name="Saltykova V."/>
            <person name="Danilova O.V."/>
            <person name="Oshkin I.Y."/>
            <person name="Belova S.E."/>
            <person name="Pimenov N.V."/>
            <person name="Dedysh S.N."/>
        </authorList>
    </citation>
    <scope>NUCLEOTIDE SEQUENCE</scope>
    <source>
        <strain evidence="4">S20</strain>
    </source>
</reference>
<protein>
    <recommendedName>
        <fullName evidence="5">Glycine zipper family protein</fullName>
    </recommendedName>
</protein>
<keyword evidence="2" id="KW-1133">Transmembrane helix</keyword>
<dbReference type="RefSeq" id="WP_407049973.1">
    <property type="nucleotide sequence ID" value="NZ_CP158568.1"/>
</dbReference>
<feature type="transmembrane region" description="Helical" evidence="2">
    <location>
        <begin position="101"/>
        <end position="121"/>
    </location>
</feature>
<evidence type="ECO:0000256" key="3">
    <source>
        <dbReference type="SAM" id="SignalP"/>
    </source>
</evidence>
<keyword evidence="2" id="KW-0472">Membrane</keyword>
<evidence type="ECO:0000313" key="4">
    <source>
        <dbReference type="EMBL" id="XBY44881.1"/>
    </source>
</evidence>
<keyword evidence="3" id="KW-0732">Signal</keyword>